<dbReference type="EMBL" id="CAXAQS010000680">
    <property type="protein sequence ID" value="CAK9252643.1"/>
    <property type="molecule type" value="Genomic_DNA"/>
</dbReference>
<dbReference type="Proteomes" id="UP001497444">
    <property type="component" value="Unassembled WGS sequence"/>
</dbReference>
<evidence type="ECO:0000313" key="3">
    <source>
        <dbReference type="Proteomes" id="UP001497444"/>
    </source>
</evidence>
<reference evidence="2" key="1">
    <citation type="submission" date="2024-02" db="EMBL/GenBank/DDBJ databases">
        <authorList>
            <consortium name="ELIXIR-Norway"/>
            <consortium name="Elixir Norway"/>
        </authorList>
    </citation>
    <scope>NUCLEOTIDE SEQUENCE</scope>
</reference>
<accession>A0ABP0VFM7</accession>
<evidence type="ECO:0000259" key="1">
    <source>
        <dbReference type="Pfam" id="PF00293"/>
    </source>
</evidence>
<protein>
    <recommendedName>
        <fullName evidence="1">Nudix hydrolase domain-containing protein</fullName>
    </recommendedName>
</protein>
<keyword evidence="3" id="KW-1185">Reference proteome</keyword>
<comment type="caution">
    <text evidence="2">The sequence shown here is derived from an EMBL/GenBank/DDBJ whole genome shotgun (WGS) entry which is preliminary data.</text>
</comment>
<name>A0ABP0VFM7_9BRYO</name>
<dbReference type="InterPro" id="IPR000086">
    <property type="entry name" value="NUDIX_hydrolase_dom"/>
</dbReference>
<dbReference type="InterPro" id="IPR015797">
    <property type="entry name" value="NUDIX_hydrolase-like_dom_sf"/>
</dbReference>
<dbReference type="SUPFAM" id="SSF55811">
    <property type="entry name" value="Nudix"/>
    <property type="match status" value="1"/>
</dbReference>
<sequence length="247" mass="27268">MLNRLHDALTQAKQAENIFELLGDLERQAKALFLVEHLQYAAGDEANALDTAAKRDYVLRISGIDRGADDIAMVRSPNVTNFPSMLDVTAAGHLKAGETVKQGIREAEEELGIKIPPDAMHPLGYRVEVADQSNGQKNREYQAVFLASLDIPLQRYNPDPAEVYGILGVSLQDALALFSGTVPSCTGSGIVYDPESTKWKETIRTLSYNDFLARIQQYYLTMSIMADRPDQRSVASVCVMTDQASDR</sequence>
<gene>
    <name evidence="2" type="ORF">CSSPJE1EN1_LOCUS28021</name>
</gene>
<evidence type="ECO:0000313" key="2">
    <source>
        <dbReference type="EMBL" id="CAK9252643.1"/>
    </source>
</evidence>
<proteinExistence type="predicted"/>
<dbReference type="Pfam" id="PF00293">
    <property type="entry name" value="NUDIX"/>
    <property type="match status" value="1"/>
</dbReference>
<dbReference type="Gene3D" id="3.90.79.10">
    <property type="entry name" value="Nucleoside Triphosphate Pyrophosphohydrolase"/>
    <property type="match status" value="1"/>
</dbReference>
<feature type="domain" description="Nudix hydrolase" evidence="1">
    <location>
        <begin position="71"/>
        <end position="163"/>
    </location>
</feature>
<organism evidence="2 3">
    <name type="scientific">Sphagnum jensenii</name>
    <dbReference type="NCBI Taxonomy" id="128206"/>
    <lineage>
        <taxon>Eukaryota</taxon>
        <taxon>Viridiplantae</taxon>
        <taxon>Streptophyta</taxon>
        <taxon>Embryophyta</taxon>
        <taxon>Bryophyta</taxon>
        <taxon>Sphagnophytina</taxon>
        <taxon>Sphagnopsida</taxon>
        <taxon>Sphagnales</taxon>
        <taxon>Sphagnaceae</taxon>
        <taxon>Sphagnum</taxon>
    </lineage>
</organism>